<dbReference type="Gene3D" id="3.30.300.30">
    <property type="match status" value="1"/>
</dbReference>
<dbReference type="InterPro" id="IPR001031">
    <property type="entry name" value="Thioesterase"/>
</dbReference>
<dbReference type="Gene3D" id="2.30.38.10">
    <property type="entry name" value="Luciferase, Domain 3"/>
    <property type="match status" value="1"/>
</dbReference>
<dbReference type="InterPro" id="IPR000873">
    <property type="entry name" value="AMP-dep_synth/lig_dom"/>
</dbReference>
<dbReference type="InterPro" id="IPR009081">
    <property type="entry name" value="PP-bd_ACP"/>
</dbReference>
<dbReference type="SMART" id="SM00823">
    <property type="entry name" value="PKS_PP"/>
    <property type="match status" value="1"/>
</dbReference>
<dbReference type="Pfam" id="PF00550">
    <property type="entry name" value="PP-binding"/>
    <property type="match status" value="1"/>
</dbReference>
<dbReference type="SUPFAM" id="SSF56801">
    <property type="entry name" value="Acetyl-CoA synthetase-like"/>
    <property type="match status" value="1"/>
</dbReference>
<dbReference type="InterPro" id="IPR020806">
    <property type="entry name" value="PKS_PP-bd"/>
</dbReference>
<feature type="domain" description="Carrier" evidence="3">
    <location>
        <begin position="509"/>
        <end position="584"/>
    </location>
</feature>
<dbReference type="SUPFAM" id="SSF47336">
    <property type="entry name" value="ACP-like"/>
    <property type="match status" value="1"/>
</dbReference>
<dbReference type="InterPro" id="IPR020845">
    <property type="entry name" value="AMP-binding_CS"/>
</dbReference>
<keyword evidence="1" id="KW-0596">Phosphopantetheine</keyword>
<evidence type="ECO:0000313" key="5">
    <source>
        <dbReference type="Proteomes" id="UP000632774"/>
    </source>
</evidence>
<gene>
    <name evidence="4" type="ORF">IRJ18_15250</name>
</gene>
<keyword evidence="5" id="KW-1185">Reference proteome</keyword>
<dbReference type="InterPro" id="IPR045851">
    <property type="entry name" value="AMP-bd_C_sf"/>
</dbReference>
<dbReference type="PANTHER" id="PTHR45527:SF1">
    <property type="entry name" value="FATTY ACID SYNTHASE"/>
    <property type="match status" value="1"/>
</dbReference>
<evidence type="ECO:0000256" key="1">
    <source>
        <dbReference type="ARBA" id="ARBA00022450"/>
    </source>
</evidence>
<reference evidence="4 5" key="1">
    <citation type="submission" date="2020-10" db="EMBL/GenBank/DDBJ databases">
        <title>Mucilaginibacter mali sp. nov., isolated from rhizosphere soil of apple orchard.</title>
        <authorList>
            <person name="Lee J.-S."/>
            <person name="Kim H.S."/>
            <person name="Kim J.-S."/>
        </authorList>
    </citation>
    <scope>NUCLEOTIDE SEQUENCE [LARGE SCALE GENOMIC DNA]</scope>
    <source>
        <strain evidence="4 5">KCTC 23157</strain>
    </source>
</reference>
<dbReference type="InterPro" id="IPR029058">
    <property type="entry name" value="AB_hydrolase_fold"/>
</dbReference>
<evidence type="ECO:0000256" key="2">
    <source>
        <dbReference type="ARBA" id="ARBA00022553"/>
    </source>
</evidence>
<dbReference type="Gene3D" id="3.40.50.980">
    <property type="match status" value="2"/>
</dbReference>
<dbReference type="RefSeq" id="WP_194107176.1">
    <property type="nucleotide sequence ID" value="NZ_JADFFM010000002.1"/>
</dbReference>
<dbReference type="Gene3D" id="3.40.50.1820">
    <property type="entry name" value="alpha/beta hydrolase"/>
    <property type="match status" value="1"/>
</dbReference>
<dbReference type="Pfam" id="PF00501">
    <property type="entry name" value="AMP-binding"/>
    <property type="match status" value="1"/>
</dbReference>
<name>A0ABR9XL03_9SPHI</name>
<dbReference type="InterPro" id="IPR036736">
    <property type="entry name" value="ACP-like_sf"/>
</dbReference>
<dbReference type="CDD" id="cd05930">
    <property type="entry name" value="A_NRPS"/>
    <property type="match status" value="1"/>
</dbReference>
<keyword evidence="2" id="KW-0597">Phosphoprotein</keyword>
<comment type="caution">
    <text evidence="4">The sequence shown here is derived from an EMBL/GenBank/DDBJ whole genome shotgun (WGS) entry which is preliminary data.</text>
</comment>
<accession>A0ABR9XL03</accession>
<dbReference type="PROSITE" id="PS50075">
    <property type="entry name" value="CARRIER"/>
    <property type="match status" value="1"/>
</dbReference>
<dbReference type="NCBIfam" id="TIGR01733">
    <property type="entry name" value="AA-adenyl-dom"/>
    <property type="match status" value="1"/>
</dbReference>
<dbReference type="Proteomes" id="UP000632774">
    <property type="component" value="Unassembled WGS sequence"/>
</dbReference>
<dbReference type="SUPFAM" id="SSF53474">
    <property type="entry name" value="alpha/beta-Hydrolases"/>
    <property type="match status" value="1"/>
</dbReference>
<proteinExistence type="predicted"/>
<dbReference type="PANTHER" id="PTHR45527">
    <property type="entry name" value="NONRIBOSOMAL PEPTIDE SYNTHETASE"/>
    <property type="match status" value="1"/>
</dbReference>
<evidence type="ECO:0000313" key="4">
    <source>
        <dbReference type="EMBL" id="MBE9667729.1"/>
    </source>
</evidence>
<dbReference type="EMBL" id="JADFFM010000002">
    <property type="protein sequence ID" value="MBE9667729.1"/>
    <property type="molecule type" value="Genomic_DNA"/>
</dbReference>
<dbReference type="Gene3D" id="1.10.1200.10">
    <property type="entry name" value="ACP-like"/>
    <property type="match status" value="1"/>
</dbReference>
<dbReference type="PROSITE" id="PS00455">
    <property type="entry name" value="AMP_BINDING"/>
    <property type="match status" value="1"/>
</dbReference>
<sequence length="861" mass="96850">MVTVAELIDNQSAIHPNKIAIKHGERTCTYQAVNELSNKFAKIIMANGVMPGDILGVAVNRSPEMIILLLAVIKTGAAYLPIDINFPTDRINYMLNDSGVKVMITQKQFETQYQDNFKVICVENMVCESNNYNADTVPVLINEDSLAYILYTSGSTGRPKGCKVKHIGLTNLLLSVQKLPGMVADDVMLHITTISFDIAELEIYLPLITGATVVIADAEIARDARALLETAINENITIMQGTPFMWRTMLEIGWVQRLPIKIFCGGEAMSKDLAQKLVVRCNELWNMYGPTETTIYSIIKKVEQDDEVITIGHPIDNTQVYILDENLNKVADGEVGEIYITGAGVAEGYIHKPELTAERFIDNKFSGTPGSKMYKTGDLGKILDNGEILCLGRVDHQIKIRGYRIETEEIEFQLKQQPNIKEALITLYEDSLHNEHLIAYVVPAKKIDPANQDNLVKQWKSALGEKLPVYMVPGIYTVIDSIPLMPNGKIDRHSLPEPVINKYSKSYEAPHTATEIALTNICLKSIATDKIGINDNFFEIGINSLMAVSIMVQVEKEFGKRLPLSVMMKYPTIKELAQVIENPSLQSTYKTLVPIKPAGSKIPVYIIHGIGLNLLNVYNMVSNLDIQQPVYGIQSIGLDGTMEVPDTIEEIAAFYIKEVLKHDPVGPYAFAGYSFGGFIGFEMVKQLKAMGKDVKLLAMFDTNLQLPSHQYSLPKKFAVKFLRQFKKFGYRIFTILNQPLDLAKYLRENNKARVKSMLNRFGILEKQDGEGLPEFMQEISNKLNHAFLKYRVQPYHVKIDIFKAKKRLYYIDDSKYLGWSEYALDGVEVHSVPGDHKDMFDEGNSKILANIFQRRLDEMNS</sequence>
<protein>
    <submittedName>
        <fullName evidence="4">Amino acid adenylation domain-containing protein</fullName>
    </submittedName>
</protein>
<evidence type="ECO:0000259" key="3">
    <source>
        <dbReference type="PROSITE" id="PS50075"/>
    </source>
</evidence>
<dbReference type="Pfam" id="PF00975">
    <property type="entry name" value="Thioesterase"/>
    <property type="match status" value="1"/>
</dbReference>
<organism evidence="4 5">
    <name type="scientific">Mucilaginibacter boryungensis</name>
    <dbReference type="NCBI Taxonomy" id="768480"/>
    <lineage>
        <taxon>Bacteria</taxon>
        <taxon>Pseudomonadati</taxon>
        <taxon>Bacteroidota</taxon>
        <taxon>Sphingobacteriia</taxon>
        <taxon>Sphingobacteriales</taxon>
        <taxon>Sphingobacteriaceae</taxon>
        <taxon>Mucilaginibacter</taxon>
    </lineage>
</organism>
<dbReference type="InterPro" id="IPR010071">
    <property type="entry name" value="AA_adenyl_dom"/>
</dbReference>